<dbReference type="Gene3D" id="3.30.200.20">
    <property type="entry name" value="Phosphorylase Kinase, domain 1"/>
    <property type="match status" value="1"/>
</dbReference>
<dbReference type="GO" id="GO:0043065">
    <property type="term" value="P:positive regulation of apoptotic process"/>
    <property type="evidence" value="ECO:0007669"/>
    <property type="project" value="TreeGrafter"/>
</dbReference>
<feature type="compositionally biased region" description="Basic and acidic residues" evidence="7">
    <location>
        <begin position="832"/>
        <end position="847"/>
    </location>
</feature>
<feature type="region of interest" description="Disordered" evidence="7">
    <location>
        <begin position="715"/>
        <end position="854"/>
    </location>
</feature>
<feature type="compositionally biased region" description="Low complexity" evidence="7">
    <location>
        <begin position="1011"/>
        <end position="1020"/>
    </location>
</feature>
<evidence type="ECO:0000313" key="10">
    <source>
        <dbReference type="Proteomes" id="UP000007879"/>
    </source>
</evidence>
<protein>
    <recommendedName>
        <fullName evidence="8">Protein kinase domain-containing protein</fullName>
    </recommendedName>
</protein>
<accession>A0A1X7VQT4</accession>
<feature type="domain" description="Protein kinase" evidence="8">
    <location>
        <begin position="19"/>
        <end position="275"/>
    </location>
</feature>
<proteinExistence type="predicted"/>
<dbReference type="KEGG" id="aqu:100631515"/>
<feature type="compositionally biased region" description="Low complexity" evidence="7">
    <location>
        <begin position="414"/>
        <end position="428"/>
    </location>
</feature>
<organism evidence="9">
    <name type="scientific">Amphimedon queenslandica</name>
    <name type="common">Sponge</name>
    <dbReference type="NCBI Taxonomy" id="400682"/>
    <lineage>
        <taxon>Eukaryota</taxon>
        <taxon>Metazoa</taxon>
        <taxon>Porifera</taxon>
        <taxon>Demospongiae</taxon>
        <taxon>Heteroscleromorpha</taxon>
        <taxon>Haplosclerida</taxon>
        <taxon>Niphatidae</taxon>
        <taxon>Amphimedon</taxon>
    </lineage>
</organism>
<keyword evidence="5 6" id="KW-0067">ATP-binding</keyword>
<evidence type="ECO:0000256" key="1">
    <source>
        <dbReference type="ARBA" id="ARBA00022527"/>
    </source>
</evidence>
<feature type="compositionally biased region" description="Polar residues" evidence="7">
    <location>
        <begin position="995"/>
        <end position="1006"/>
    </location>
</feature>
<feature type="compositionally biased region" description="Low complexity" evidence="7">
    <location>
        <begin position="951"/>
        <end position="968"/>
    </location>
</feature>
<dbReference type="PROSITE" id="PS00107">
    <property type="entry name" value="PROTEIN_KINASE_ATP"/>
    <property type="match status" value="1"/>
</dbReference>
<dbReference type="Proteomes" id="UP000007879">
    <property type="component" value="Unassembled WGS sequence"/>
</dbReference>
<dbReference type="InterPro" id="IPR011009">
    <property type="entry name" value="Kinase-like_dom_sf"/>
</dbReference>
<feature type="compositionally biased region" description="Basic and acidic residues" evidence="7">
    <location>
        <begin position="728"/>
        <end position="757"/>
    </location>
</feature>
<dbReference type="OrthoDB" id="504170at2759"/>
<feature type="region of interest" description="Disordered" evidence="7">
    <location>
        <begin position="280"/>
        <end position="304"/>
    </location>
</feature>
<feature type="compositionally biased region" description="Polar residues" evidence="7">
    <location>
        <begin position="538"/>
        <end position="547"/>
    </location>
</feature>
<feature type="compositionally biased region" description="Polar residues" evidence="7">
    <location>
        <begin position="907"/>
        <end position="919"/>
    </location>
</feature>
<evidence type="ECO:0000256" key="3">
    <source>
        <dbReference type="ARBA" id="ARBA00022741"/>
    </source>
</evidence>
<feature type="compositionally biased region" description="Polar residues" evidence="7">
    <location>
        <begin position="777"/>
        <end position="789"/>
    </location>
</feature>
<keyword evidence="3 6" id="KW-0547">Nucleotide-binding</keyword>
<dbReference type="InterPro" id="IPR000719">
    <property type="entry name" value="Prot_kinase_dom"/>
</dbReference>
<dbReference type="EnsemblMetazoa" id="XM_003383173.2">
    <property type="protein sequence ID" value="XP_003383221.1"/>
    <property type="gene ID" value="LOC100631515"/>
</dbReference>
<feature type="region of interest" description="Disordered" evidence="7">
    <location>
        <begin position="318"/>
        <end position="354"/>
    </location>
</feature>
<evidence type="ECO:0000256" key="2">
    <source>
        <dbReference type="ARBA" id="ARBA00022679"/>
    </source>
</evidence>
<dbReference type="Pfam" id="PF00069">
    <property type="entry name" value="Pkinase"/>
    <property type="match status" value="1"/>
</dbReference>
<sequence>MPYEEVERLVRKEKLEEKYDVGAELGRGKFAIVKRVTEKASGEQFAAKFLRKRRGGKACRDDIIVEVDIMRQSMGHHRIIKLREVFESPREMIIIIELATGGELFRMIAVDPLPEDKARGVVLQLLEGVEHLHSLSIVHLDLKPENILLYRKGQLDIRIADFGLALQIAPGEQVKTLVGTAEYVAPEILNYEPLSVAADMWSIGALTYALLTGYSPFQGETHSDTFCNVSMCEYDFEDEVFDEVSQEAKDFIEELLQKKPSDRLTATKCLSHPWMKNHSPTVLPTSSTVSSSSHSSAPQSQCLHSSTSSLDSALCLDSNNSSLDPSPSSSASSSFAPRPSGRSGDDDEQEDMKKQLTEKVSKLCTEMQKVDSSNSALRVNMIGSASSISSSDSNTTVRVDEEDGGIESREMTGTSSEPEPSLTPPFSSQLATPTQTGSSQSFDLSRQSRMMSSSPRPSMEDDTGVGKRPNSRLTTPIDELISLAPDTIEKMKKLERLKRKKDEAQQGEEPKGRQALTKTLSTGQSCISPRGSDRRISSPASIKNQKLSIKAQEGSFAEEEEARGAEDTQKPSNSPTNTGSTPTVPNVAADAKAKDNNEISSTAKELAASSTAKKSTASSTAKELTASSTAKESATTSTTKESAVTGSVPDTAKTSNEKALEATAPTSTKNAKIQKDYADKISFTLNSQFVEARRSPKVLNVKPAIDKKVIFFSQGGADQSITGSGGGIEKRSPSSFKRDILLSKTPKQDDEKPRSKSETPSSPIVSSKDFAPPPSRSIKSCSPVSTTMTEVKRRAKKTQDRKSWRNTPHIDPDVIEAMLRGEFDIDDDESSSEAKLETMKEEVEPRNESPLAGRTGTVVLSGTKSHVSLSPTATPILKKGCFSDPHLERVTKSESPRRVVMMVSATRPETSLESSSSPDRTPPIMQSPLKSPGCLSQTDATVMTSPEKTHLSALQSSLSLSRSTPDLSTILSSGKHSKRSQGLKEDTYVTGGGSSMFSSRKNSISRSPGIRSSLLSNLTNRSKRSSREKLK</sequence>
<dbReference type="GO" id="GO:0004674">
    <property type="term" value="F:protein serine/threonine kinase activity"/>
    <property type="evidence" value="ECO:0007669"/>
    <property type="project" value="UniProtKB-KW"/>
</dbReference>
<name>A0A1X7VQT4_AMPQE</name>
<feature type="region of interest" description="Disordered" evidence="7">
    <location>
        <begin position="904"/>
        <end position="1031"/>
    </location>
</feature>
<dbReference type="STRING" id="400682.A0A1X7VQT4"/>
<feature type="compositionally biased region" description="Polar residues" evidence="7">
    <location>
        <begin position="516"/>
        <end position="527"/>
    </location>
</feature>
<dbReference type="FunFam" id="1.10.510.10:FF:000571">
    <property type="entry name" value="Maternal embryonic leucine zipper kinase"/>
    <property type="match status" value="1"/>
</dbReference>
<dbReference type="GO" id="GO:0005634">
    <property type="term" value="C:nucleus"/>
    <property type="evidence" value="ECO:0007669"/>
    <property type="project" value="TreeGrafter"/>
</dbReference>
<gene>
    <name evidence="9" type="primary">100631515</name>
</gene>
<dbReference type="InParanoid" id="A0A1X7VQT4"/>
<feature type="compositionally biased region" description="Polar residues" evidence="7">
    <location>
        <begin position="934"/>
        <end position="946"/>
    </location>
</feature>
<dbReference type="Gene3D" id="1.10.510.10">
    <property type="entry name" value="Transferase(Phosphotransferase) domain 1"/>
    <property type="match status" value="1"/>
</dbReference>
<keyword evidence="1" id="KW-0723">Serine/threonine-protein kinase</keyword>
<feature type="compositionally biased region" description="Low complexity" evidence="7">
    <location>
        <begin position="600"/>
        <end position="643"/>
    </location>
</feature>
<dbReference type="GO" id="GO:0035556">
    <property type="term" value="P:intracellular signal transduction"/>
    <property type="evidence" value="ECO:0007669"/>
    <property type="project" value="TreeGrafter"/>
</dbReference>
<dbReference type="AlphaFoldDB" id="A0A1X7VQT4"/>
<feature type="compositionally biased region" description="Basic and acidic residues" evidence="7">
    <location>
        <begin position="487"/>
        <end position="512"/>
    </location>
</feature>
<feature type="compositionally biased region" description="Basic and acidic residues" evidence="7">
    <location>
        <begin position="797"/>
        <end position="812"/>
    </location>
</feature>
<reference evidence="10" key="1">
    <citation type="journal article" date="2010" name="Nature">
        <title>The Amphimedon queenslandica genome and the evolution of animal complexity.</title>
        <authorList>
            <person name="Srivastava M."/>
            <person name="Simakov O."/>
            <person name="Chapman J."/>
            <person name="Fahey B."/>
            <person name="Gauthier M.E."/>
            <person name="Mitros T."/>
            <person name="Richards G.S."/>
            <person name="Conaco C."/>
            <person name="Dacre M."/>
            <person name="Hellsten U."/>
            <person name="Larroux C."/>
            <person name="Putnam N.H."/>
            <person name="Stanke M."/>
            <person name="Adamska M."/>
            <person name="Darling A."/>
            <person name="Degnan S.M."/>
            <person name="Oakley T.H."/>
            <person name="Plachetzki D.C."/>
            <person name="Zhai Y."/>
            <person name="Adamski M."/>
            <person name="Calcino A."/>
            <person name="Cummins S.F."/>
            <person name="Goodstein D.M."/>
            <person name="Harris C."/>
            <person name="Jackson D.J."/>
            <person name="Leys S.P."/>
            <person name="Shu S."/>
            <person name="Woodcroft B.J."/>
            <person name="Vervoort M."/>
            <person name="Kosik K.S."/>
            <person name="Manning G."/>
            <person name="Degnan B.M."/>
            <person name="Rokhsar D.S."/>
        </authorList>
    </citation>
    <scope>NUCLEOTIDE SEQUENCE [LARGE SCALE GENOMIC DNA]</scope>
</reference>
<dbReference type="InterPro" id="IPR017441">
    <property type="entry name" value="Protein_kinase_ATP_BS"/>
</dbReference>
<evidence type="ECO:0000256" key="4">
    <source>
        <dbReference type="ARBA" id="ARBA00022777"/>
    </source>
</evidence>
<evidence type="ECO:0000313" key="9">
    <source>
        <dbReference type="EnsemblMetazoa" id="Aqu2.1.42195_001"/>
    </source>
</evidence>
<evidence type="ECO:0000256" key="7">
    <source>
        <dbReference type="SAM" id="MobiDB-lite"/>
    </source>
</evidence>
<feature type="compositionally biased region" description="Polar residues" evidence="7">
    <location>
        <begin position="429"/>
        <end position="444"/>
    </location>
</feature>
<dbReference type="InterPro" id="IPR008271">
    <property type="entry name" value="Ser/Thr_kinase_AS"/>
</dbReference>
<feature type="compositionally biased region" description="Low complexity" evidence="7">
    <location>
        <begin position="318"/>
        <end position="342"/>
    </location>
</feature>
<dbReference type="eggNOG" id="KOG0032">
    <property type="taxonomic scope" value="Eukaryota"/>
</dbReference>
<keyword evidence="4" id="KW-0418">Kinase</keyword>
<dbReference type="PANTHER" id="PTHR24342:SF14">
    <property type="entry name" value="DEATH-ASSOCIATED PROTEIN KINASE DAPK-1"/>
    <property type="match status" value="1"/>
</dbReference>
<feature type="compositionally biased region" description="Low complexity" evidence="7">
    <location>
        <begin position="445"/>
        <end position="457"/>
    </location>
</feature>
<feature type="binding site" evidence="6">
    <location>
        <position position="48"/>
    </location>
    <ligand>
        <name>ATP</name>
        <dbReference type="ChEBI" id="CHEBI:30616"/>
    </ligand>
</feature>
<keyword evidence="2" id="KW-0808">Transferase</keyword>
<evidence type="ECO:0000256" key="5">
    <source>
        <dbReference type="ARBA" id="ARBA00022840"/>
    </source>
</evidence>
<feature type="region of interest" description="Disordered" evidence="7">
    <location>
        <begin position="386"/>
        <end position="672"/>
    </location>
</feature>
<keyword evidence="10" id="KW-1185">Reference proteome</keyword>
<dbReference type="PANTHER" id="PTHR24342">
    <property type="entry name" value="SERINE/THREONINE-PROTEIN KINASE 17"/>
    <property type="match status" value="1"/>
</dbReference>
<dbReference type="PROSITE" id="PS00108">
    <property type="entry name" value="PROTEIN_KINASE_ST"/>
    <property type="match status" value="1"/>
</dbReference>
<dbReference type="PROSITE" id="PS50011">
    <property type="entry name" value="PROTEIN_KINASE_DOM"/>
    <property type="match status" value="1"/>
</dbReference>
<evidence type="ECO:0000256" key="6">
    <source>
        <dbReference type="PROSITE-ProRule" id="PRU10141"/>
    </source>
</evidence>
<reference evidence="9" key="2">
    <citation type="submission" date="2017-05" db="UniProtKB">
        <authorList>
            <consortium name="EnsemblMetazoa"/>
        </authorList>
    </citation>
    <scope>IDENTIFICATION</scope>
</reference>
<feature type="compositionally biased region" description="Low complexity" evidence="7">
    <location>
        <begin position="571"/>
        <end position="590"/>
    </location>
</feature>
<dbReference type="GO" id="GO:0005524">
    <property type="term" value="F:ATP binding"/>
    <property type="evidence" value="ECO:0007669"/>
    <property type="project" value="UniProtKB-UniRule"/>
</dbReference>
<dbReference type="SMART" id="SM00220">
    <property type="entry name" value="S_TKc"/>
    <property type="match status" value="1"/>
</dbReference>
<dbReference type="SUPFAM" id="SSF56112">
    <property type="entry name" value="Protein kinase-like (PK-like)"/>
    <property type="match status" value="1"/>
</dbReference>
<dbReference type="EnsemblMetazoa" id="Aqu2.1.42195_001">
    <property type="protein sequence ID" value="Aqu2.1.42195_001"/>
    <property type="gene ID" value="Aqu2.1.42195"/>
</dbReference>
<evidence type="ECO:0000259" key="8">
    <source>
        <dbReference type="PROSITE" id="PS50011"/>
    </source>
</evidence>